<feature type="signal peptide" evidence="1">
    <location>
        <begin position="1"/>
        <end position="28"/>
    </location>
</feature>
<dbReference type="InterPro" id="IPR035328">
    <property type="entry name" value="DUF3048_C"/>
</dbReference>
<name>A0A9D2DUX5_9FIRM</name>
<dbReference type="AlphaFoldDB" id="A0A9D2DUX5"/>
<dbReference type="SUPFAM" id="SSF159774">
    <property type="entry name" value="YerB-like"/>
    <property type="match status" value="1"/>
</dbReference>
<dbReference type="EMBL" id="DXBU01000159">
    <property type="protein sequence ID" value="HIZ23523.1"/>
    <property type="molecule type" value="Genomic_DNA"/>
</dbReference>
<reference evidence="4" key="1">
    <citation type="journal article" date="2021" name="PeerJ">
        <title>Extensive microbial diversity within the chicken gut microbiome revealed by metagenomics and culture.</title>
        <authorList>
            <person name="Gilroy R."/>
            <person name="Ravi A."/>
            <person name="Getino M."/>
            <person name="Pursley I."/>
            <person name="Horton D.L."/>
            <person name="Alikhan N.F."/>
            <person name="Baker D."/>
            <person name="Gharbi K."/>
            <person name="Hall N."/>
            <person name="Watson M."/>
            <person name="Adriaenssens E.M."/>
            <person name="Foster-Nyarko E."/>
            <person name="Jarju S."/>
            <person name="Secka A."/>
            <person name="Antonio M."/>
            <person name="Oren A."/>
            <person name="Chaudhuri R.R."/>
            <person name="La Ragione R."/>
            <person name="Hildebrand F."/>
            <person name="Pallen M.J."/>
        </authorList>
    </citation>
    <scope>NUCLEOTIDE SEQUENCE</scope>
    <source>
        <strain evidence="4">14324</strain>
    </source>
</reference>
<dbReference type="Proteomes" id="UP000824041">
    <property type="component" value="Unassembled WGS sequence"/>
</dbReference>
<dbReference type="Pfam" id="PF17479">
    <property type="entry name" value="DUF3048_C"/>
    <property type="match status" value="1"/>
</dbReference>
<dbReference type="Pfam" id="PF11258">
    <property type="entry name" value="DUF3048"/>
    <property type="match status" value="1"/>
</dbReference>
<organism evidence="4 5">
    <name type="scientific">Candidatus Blautia faecigallinarum</name>
    <dbReference type="NCBI Taxonomy" id="2838488"/>
    <lineage>
        <taxon>Bacteria</taxon>
        <taxon>Bacillati</taxon>
        <taxon>Bacillota</taxon>
        <taxon>Clostridia</taxon>
        <taxon>Lachnospirales</taxon>
        <taxon>Lachnospiraceae</taxon>
        <taxon>Blautia</taxon>
    </lineage>
</organism>
<proteinExistence type="predicted"/>
<feature type="domain" description="DUF3048" evidence="2">
    <location>
        <begin position="50"/>
        <end position="193"/>
    </location>
</feature>
<dbReference type="InterPro" id="IPR021416">
    <property type="entry name" value="DUF3048_N"/>
</dbReference>
<feature type="domain" description="DUF3048" evidence="3">
    <location>
        <begin position="231"/>
        <end position="335"/>
    </location>
</feature>
<evidence type="ECO:0000259" key="3">
    <source>
        <dbReference type="Pfam" id="PF17479"/>
    </source>
</evidence>
<evidence type="ECO:0000313" key="5">
    <source>
        <dbReference type="Proteomes" id="UP000824041"/>
    </source>
</evidence>
<evidence type="ECO:0000256" key="1">
    <source>
        <dbReference type="SAM" id="SignalP"/>
    </source>
</evidence>
<dbReference type="InterPro" id="IPR023158">
    <property type="entry name" value="YerB-like_sf"/>
</dbReference>
<evidence type="ECO:0000259" key="2">
    <source>
        <dbReference type="Pfam" id="PF11258"/>
    </source>
</evidence>
<dbReference type="PROSITE" id="PS51257">
    <property type="entry name" value="PROKAR_LIPOPROTEIN"/>
    <property type="match status" value="1"/>
</dbReference>
<accession>A0A9D2DUX5</accession>
<evidence type="ECO:0000313" key="4">
    <source>
        <dbReference type="EMBL" id="HIZ23523.1"/>
    </source>
</evidence>
<feature type="chain" id="PRO_5038601636" evidence="1">
    <location>
        <begin position="29"/>
        <end position="349"/>
    </location>
</feature>
<protein>
    <submittedName>
        <fullName evidence="4">DUF3048 domain-containing protein</fullName>
    </submittedName>
</protein>
<comment type="caution">
    <text evidence="4">The sequence shown here is derived from an EMBL/GenBank/DDBJ whole genome shotgun (WGS) entry which is preliminary data.</text>
</comment>
<sequence length="349" mass="39460">MLFGKRKIWNGLAAVLAACLFTSVSAAAQGGDLVDMVQDTGSEASVKSYLTGEDISEEIGRRRPIAVMLGNSSDGCPQSGISNAGVIYEAPVEGDITRLMAVFEDYGSLEKIGSVRSCRDYYLFYANEFDAIYCHYGQAVYALQYFDQNLIDHLDGITMEGTAYYRSSDRKAPHNAYTGYSWIQKGIEQKGFSQEYREGYTGHYRFAPEGTETVLAEGTAANIVRLDNFTVNHPWFEYDPETKEYKRFQYGEAQIDEANSQQLTCDNIILQYSSYQPYDENGYLNIDTSSGGKGKYITRGKAIDITWEKDTQWGITRYYDQNHNEIQLNTGKTWVEIIKNDRIDSVTYQ</sequence>
<dbReference type="Gene3D" id="3.50.90.10">
    <property type="entry name" value="YerB-like"/>
    <property type="match status" value="1"/>
</dbReference>
<gene>
    <name evidence="4" type="ORF">IAA21_12140</name>
</gene>
<keyword evidence="1" id="KW-0732">Signal</keyword>
<reference evidence="4" key="2">
    <citation type="submission" date="2021-04" db="EMBL/GenBank/DDBJ databases">
        <authorList>
            <person name="Gilroy R."/>
        </authorList>
    </citation>
    <scope>NUCLEOTIDE SEQUENCE</scope>
    <source>
        <strain evidence="4">14324</strain>
    </source>
</reference>